<keyword evidence="2" id="KW-1133">Transmembrane helix</keyword>
<accession>A0ABX7BGU1</accession>
<feature type="compositionally biased region" description="Pro residues" evidence="1">
    <location>
        <begin position="62"/>
        <end position="75"/>
    </location>
</feature>
<dbReference type="Proteomes" id="UP000595197">
    <property type="component" value="Plasmid pTT6-2"/>
</dbReference>
<feature type="compositionally biased region" description="Low complexity" evidence="1">
    <location>
        <begin position="76"/>
        <end position="112"/>
    </location>
</feature>
<proteinExistence type="predicted"/>
<dbReference type="EMBL" id="CP067422">
    <property type="protein sequence ID" value="QQP93600.1"/>
    <property type="molecule type" value="Genomic_DNA"/>
</dbReference>
<sequence>MAGSFEPPAGSISRSDDPESGGTDSGAPSEADSMLSGPASPAGPPDPAPAAYGIPCESAPMFPAPMFPAPAPLPDAVPADAAPAESLAESPAAPTGALPAAGPDVAPQPAPDAVTASASALGSVTGLGLAAFVGGGFLMMGLGAAVGAYYSVALAEQYVRRVGGLGRPGAA</sequence>
<keyword evidence="2" id="KW-0472">Membrane</keyword>
<keyword evidence="2" id="KW-0812">Transmembrane</keyword>
<feature type="transmembrane region" description="Helical" evidence="2">
    <location>
        <begin position="127"/>
        <end position="152"/>
    </location>
</feature>
<name>A0ABX7BGU1_9PROT</name>
<geneLocation type="plasmid" evidence="3 4">
    <name>pTT6-2</name>
</geneLocation>
<feature type="region of interest" description="Disordered" evidence="1">
    <location>
        <begin position="1"/>
        <end position="112"/>
    </location>
</feature>
<organism evidence="3 4">
    <name type="scientific">Skermanella cutis</name>
    <dbReference type="NCBI Taxonomy" id="2775420"/>
    <lineage>
        <taxon>Bacteria</taxon>
        <taxon>Pseudomonadati</taxon>
        <taxon>Pseudomonadota</taxon>
        <taxon>Alphaproteobacteria</taxon>
        <taxon>Rhodospirillales</taxon>
        <taxon>Azospirillaceae</taxon>
        <taxon>Skermanella</taxon>
    </lineage>
</organism>
<protein>
    <submittedName>
        <fullName evidence="3">Uncharacterized protein</fullName>
    </submittedName>
</protein>
<reference evidence="3" key="1">
    <citation type="submission" date="2021-02" db="EMBL/GenBank/DDBJ databases">
        <title>Skermanella TT6 skin isolate.</title>
        <authorList>
            <person name="Lee K."/>
            <person name="Ganzorig M."/>
        </authorList>
    </citation>
    <scope>NUCLEOTIDE SEQUENCE</scope>
    <source>
        <strain evidence="3">TT6</strain>
    </source>
</reference>
<gene>
    <name evidence="3" type="ORF">IGS68_31750</name>
</gene>
<evidence type="ECO:0000313" key="3">
    <source>
        <dbReference type="EMBL" id="QQP93600.1"/>
    </source>
</evidence>
<evidence type="ECO:0000313" key="4">
    <source>
        <dbReference type="Proteomes" id="UP000595197"/>
    </source>
</evidence>
<evidence type="ECO:0000256" key="2">
    <source>
        <dbReference type="SAM" id="Phobius"/>
    </source>
</evidence>
<dbReference type="RefSeq" id="WP_201083293.1">
    <property type="nucleotide sequence ID" value="NZ_CP067422.1"/>
</dbReference>
<keyword evidence="4" id="KW-1185">Reference proteome</keyword>
<evidence type="ECO:0000256" key="1">
    <source>
        <dbReference type="SAM" id="MobiDB-lite"/>
    </source>
</evidence>
<keyword evidence="3" id="KW-0614">Plasmid</keyword>